<evidence type="ECO:0000313" key="1">
    <source>
        <dbReference type="EMBL" id="SDN27470.1"/>
    </source>
</evidence>
<dbReference type="AlphaFoldDB" id="A0A1H0A1M2"/>
<organism evidence="1 2">
    <name type="scientific">Acetanaerobacterium elongatum</name>
    <dbReference type="NCBI Taxonomy" id="258515"/>
    <lineage>
        <taxon>Bacteria</taxon>
        <taxon>Bacillati</taxon>
        <taxon>Bacillota</taxon>
        <taxon>Clostridia</taxon>
        <taxon>Eubacteriales</taxon>
        <taxon>Oscillospiraceae</taxon>
        <taxon>Acetanaerobacterium</taxon>
    </lineage>
</organism>
<name>A0A1H0A1M2_9FIRM</name>
<accession>A0A1H0A1M2</accession>
<dbReference type="EMBL" id="FNID01000015">
    <property type="protein sequence ID" value="SDN27470.1"/>
    <property type="molecule type" value="Genomic_DNA"/>
</dbReference>
<evidence type="ECO:0000313" key="2">
    <source>
        <dbReference type="Proteomes" id="UP000199182"/>
    </source>
</evidence>
<gene>
    <name evidence="1" type="ORF">SAMN05192585_1156</name>
</gene>
<keyword evidence="2" id="KW-1185">Reference proteome</keyword>
<proteinExistence type="predicted"/>
<sequence length="69" mass="8157">MLYFGKEIEPSCEYCIYYNIAENVTLHSCRKKQASVLTGSCKRFEYDPLKRKPKRILTLPQYSAEDFKL</sequence>
<dbReference type="STRING" id="258515.SAMN05192585_1156"/>
<dbReference type="Proteomes" id="UP000199182">
    <property type="component" value="Unassembled WGS sequence"/>
</dbReference>
<reference evidence="1 2" key="1">
    <citation type="submission" date="2016-10" db="EMBL/GenBank/DDBJ databases">
        <authorList>
            <person name="de Groot N.N."/>
        </authorList>
    </citation>
    <scope>NUCLEOTIDE SEQUENCE [LARGE SCALE GENOMIC DNA]</scope>
    <source>
        <strain evidence="1 2">CGMCC 1.5012</strain>
    </source>
</reference>
<protein>
    <submittedName>
        <fullName evidence="1">Uncharacterized protein</fullName>
    </submittedName>
</protein>